<reference evidence="2 3" key="1">
    <citation type="submission" date="2014-04" db="EMBL/GenBank/DDBJ databases">
        <authorList>
            <consortium name="DOE Joint Genome Institute"/>
            <person name="Kuo A."/>
            <person name="Tarkka M."/>
            <person name="Buscot F."/>
            <person name="Kohler A."/>
            <person name="Nagy L.G."/>
            <person name="Floudas D."/>
            <person name="Copeland A."/>
            <person name="Barry K.W."/>
            <person name="Cichocki N."/>
            <person name="Veneault-Fourrey C."/>
            <person name="LaButti K."/>
            <person name="Lindquist E.A."/>
            <person name="Lipzen A."/>
            <person name="Lundell T."/>
            <person name="Morin E."/>
            <person name="Murat C."/>
            <person name="Sun H."/>
            <person name="Tunlid A."/>
            <person name="Henrissat B."/>
            <person name="Grigoriev I.V."/>
            <person name="Hibbett D.S."/>
            <person name="Martin F."/>
            <person name="Nordberg H.P."/>
            <person name="Cantor M.N."/>
            <person name="Hua S.X."/>
        </authorList>
    </citation>
    <scope>NUCLEOTIDE SEQUENCE [LARGE SCALE GENOMIC DNA]</scope>
    <source>
        <strain evidence="2 3">F 1598</strain>
    </source>
</reference>
<organism evidence="2 3">
    <name type="scientific">Piloderma croceum (strain F 1598)</name>
    <dbReference type="NCBI Taxonomy" id="765440"/>
    <lineage>
        <taxon>Eukaryota</taxon>
        <taxon>Fungi</taxon>
        <taxon>Dikarya</taxon>
        <taxon>Basidiomycota</taxon>
        <taxon>Agaricomycotina</taxon>
        <taxon>Agaricomycetes</taxon>
        <taxon>Agaricomycetidae</taxon>
        <taxon>Atheliales</taxon>
        <taxon>Atheliaceae</taxon>
        <taxon>Piloderma</taxon>
    </lineage>
</organism>
<reference evidence="3" key="2">
    <citation type="submission" date="2015-01" db="EMBL/GenBank/DDBJ databases">
        <title>Evolutionary Origins and Diversification of the Mycorrhizal Mutualists.</title>
        <authorList>
            <consortium name="DOE Joint Genome Institute"/>
            <consortium name="Mycorrhizal Genomics Consortium"/>
            <person name="Kohler A."/>
            <person name="Kuo A."/>
            <person name="Nagy L.G."/>
            <person name="Floudas D."/>
            <person name="Copeland A."/>
            <person name="Barry K.W."/>
            <person name="Cichocki N."/>
            <person name="Veneault-Fourrey C."/>
            <person name="LaButti K."/>
            <person name="Lindquist E.A."/>
            <person name="Lipzen A."/>
            <person name="Lundell T."/>
            <person name="Morin E."/>
            <person name="Murat C."/>
            <person name="Riley R."/>
            <person name="Ohm R."/>
            <person name="Sun H."/>
            <person name="Tunlid A."/>
            <person name="Henrissat B."/>
            <person name="Grigoriev I.V."/>
            <person name="Hibbett D.S."/>
            <person name="Martin F."/>
        </authorList>
    </citation>
    <scope>NUCLEOTIDE SEQUENCE [LARGE SCALE GENOMIC DNA]</scope>
    <source>
        <strain evidence="3">F 1598</strain>
    </source>
</reference>
<dbReference type="EMBL" id="KN833366">
    <property type="protein sequence ID" value="KIM71298.1"/>
    <property type="molecule type" value="Genomic_DNA"/>
</dbReference>
<dbReference type="InParanoid" id="A0A0C3ABY6"/>
<dbReference type="OrthoDB" id="3164380at2759"/>
<gene>
    <name evidence="2" type="ORF">PILCRDRAFT_830435</name>
</gene>
<name>A0A0C3ABY6_PILCF</name>
<accession>A0A0C3ABY6</accession>
<dbReference type="HOGENOM" id="CLU_070857_0_0_1"/>
<protein>
    <submittedName>
        <fullName evidence="2">Uncharacterized protein</fullName>
    </submittedName>
</protein>
<dbReference type="Proteomes" id="UP000054166">
    <property type="component" value="Unassembled WGS sequence"/>
</dbReference>
<evidence type="ECO:0000313" key="2">
    <source>
        <dbReference type="EMBL" id="KIM71298.1"/>
    </source>
</evidence>
<keyword evidence="3" id="KW-1185">Reference proteome</keyword>
<evidence type="ECO:0000313" key="3">
    <source>
        <dbReference type="Proteomes" id="UP000054166"/>
    </source>
</evidence>
<evidence type="ECO:0000256" key="1">
    <source>
        <dbReference type="SAM" id="MobiDB-lite"/>
    </source>
</evidence>
<proteinExistence type="predicted"/>
<feature type="region of interest" description="Disordered" evidence="1">
    <location>
        <begin position="145"/>
        <end position="257"/>
    </location>
</feature>
<sequence length="257" mass="28325">MSSDVLSHFGALDELIQIIYEGVERFVLLSNVDDASWTIHLGLQGPEGRWWRGRWLEKDILHLTGSKASEVILEGFADKLADIIVKGQSSIGDWRSERDAKINLTLGSSDRTPIHMPLTELSPQEAASHATKVFWDIAQEAQSRKCRLNGPSSSYTSPPLPSPYVREAAESKKLVKTPGRSKPDKQPVTSTSTSDPKEDQIKVLKAQLSEAKKRTAPEASKSSKPSPPPPKLQGASLANPNKKARKYQAVEFESDED</sequence>
<dbReference type="AlphaFoldDB" id="A0A0C3ABY6"/>